<name>A0A1M7N4X7_9GAMM</name>
<dbReference type="EMBL" id="FRBQ01000011">
    <property type="protein sequence ID" value="SHM98640.1"/>
    <property type="molecule type" value="Genomic_DNA"/>
</dbReference>
<sequence>MESESIVYGNIRDWPSDSPSESRLRRLLNKQVLDALPTGDAWPFLGREMFACCQQPGSGLYQTQVIHFGASYQTIEYEWKLWVAEFEALLKRLYWASAVVHLETELSGTHTFRWEAESESGLHSPQDGPLRVRCAWEREGGLRG</sequence>
<protein>
    <submittedName>
        <fullName evidence="1">Uncharacterized protein</fullName>
    </submittedName>
</protein>
<proteinExistence type="predicted"/>
<dbReference type="Proteomes" id="UP000184305">
    <property type="component" value="Unassembled WGS sequence"/>
</dbReference>
<keyword evidence="2" id="KW-1185">Reference proteome</keyword>
<evidence type="ECO:0000313" key="2">
    <source>
        <dbReference type="Proteomes" id="UP000184305"/>
    </source>
</evidence>
<evidence type="ECO:0000313" key="1">
    <source>
        <dbReference type="EMBL" id="SHM98640.1"/>
    </source>
</evidence>
<gene>
    <name evidence="1" type="ORF">SAMN05216288_0178</name>
</gene>
<dbReference type="RefSeq" id="WP_073268109.1">
    <property type="nucleotide sequence ID" value="NZ_FRBQ01000011.1"/>
</dbReference>
<organism evidence="1 2">
    <name type="scientific">Phytopseudomonas punonensis</name>
    <dbReference type="NCBI Taxonomy" id="1220495"/>
    <lineage>
        <taxon>Bacteria</taxon>
        <taxon>Pseudomonadati</taxon>
        <taxon>Pseudomonadota</taxon>
        <taxon>Gammaproteobacteria</taxon>
        <taxon>Pseudomonadales</taxon>
        <taxon>Pseudomonadaceae</taxon>
        <taxon>Phytopseudomonas</taxon>
    </lineage>
</organism>
<accession>A0A1M7N4X7</accession>
<dbReference type="STRING" id="1220495.SAMN05216288_0178"/>
<dbReference type="AlphaFoldDB" id="A0A1M7N4X7"/>
<dbReference type="OrthoDB" id="8855241at2"/>
<reference evidence="2" key="1">
    <citation type="submission" date="2016-11" db="EMBL/GenBank/DDBJ databases">
        <authorList>
            <person name="Varghese N."/>
            <person name="Submissions S."/>
        </authorList>
    </citation>
    <scope>NUCLEOTIDE SEQUENCE [LARGE SCALE GENOMIC DNA]</scope>
    <source>
        <strain evidence="2">CECT 8089</strain>
    </source>
</reference>